<keyword evidence="3 6" id="KW-0328">Glycosyltransferase</keyword>
<accession>A0A939B7G4</accession>
<dbReference type="GO" id="GO:0008417">
    <property type="term" value="F:fucosyltransferase activity"/>
    <property type="evidence" value="ECO:0007669"/>
    <property type="project" value="InterPro"/>
</dbReference>
<reference evidence="6" key="2">
    <citation type="journal article" date="2021" name="Sci. Rep.">
        <title>The distribution of antibiotic resistance genes in chicken gut microbiota commensals.</title>
        <authorList>
            <person name="Juricova H."/>
            <person name="Matiasovicova J."/>
            <person name="Kubasova T."/>
            <person name="Cejkova D."/>
            <person name="Rychlik I."/>
        </authorList>
    </citation>
    <scope>NUCLEOTIDE SEQUENCE</scope>
    <source>
        <strain evidence="6">An824</strain>
    </source>
</reference>
<reference evidence="6" key="1">
    <citation type="submission" date="2020-08" db="EMBL/GenBank/DDBJ databases">
        <authorList>
            <person name="Cejkova D."/>
            <person name="Kubasova T."/>
            <person name="Jahodarova E."/>
            <person name="Rychlik I."/>
        </authorList>
    </citation>
    <scope>NUCLEOTIDE SEQUENCE</scope>
    <source>
        <strain evidence="6">An824</strain>
    </source>
</reference>
<keyword evidence="4 6" id="KW-0808">Transferase</keyword>
<dbReference type="Proteomes" id="UP000706891">
    <property type="component" value="Unassembled WGS sequence"/>
</dbReference>
<keyword evidence="1" id="KW-1003">Cell membrane</keyword>
<organism evidence="6 7">
    <name type="scientific">Marseilla massiliensis</name>
    <dbReference type="NCBI Taxonomy" id="1841864"/>
    <lineage>
        <taxon>Bacteria</taxon>
        <taxon>Pseudomonadati</taxon>
        <taxon>Bacteroidota</taxon>
        <taxon>Bacteroidia</taxon>
        <taxon>Bacteroidales</taxon>
        <taxon>Prevotellaceae</taxon>
        <taxon>Marseilla</taxon>
    </lineage>
</organism>
<protein>
    <submittedName>
        <fullName evidence="6">TDP-N-acetylfucosamine:lipid II N-acetylfucosaminyltransferase</fullName>
        <ecNumber evidence="6">2.4.1.325</ecNumber>
    </submittedName>
</protein>
<evidence type="ECO:0000313" key="7">
    <source>
        <dbReference type="Proteomes" id="UP000706891"/>
    </source>
</evidence>
<evidence type="ECO:0000256" key="2">
    <source>
        <dbReference type="ARBA" id="ARBA00022519"/>
    </source>
</evidence>
<evidence type="ECO:0000256" key="3">
    <source>
        <dbReference type="ARBA" id="ARBA00022676"/>
    </source>
</evidence>
<evidence type="ECO:0000256" key="1">
    <source>
        <dbReference type="ARBA" id="ARBA00022475"/>
    </source>
</evidence>
<dbReference type="Pfam" id="PF07429">
    <property type="entry name" value="Glyco_transf_56"/>
    <property type="match status" value="1"/>
</dbReference>
<dbReference type="EMBL" id="JACJJG010000028">
    <property type="protein sequence ID" value="MBM6673600.1"/>
    <property type="molecule type" value="Genomic_DNA"/>
</dbReference>
<dbReference type="InterPro" id="IPR009993">
    <property type="entry name" value="WecF"/>
</dbReference>
<evidence type="ECO:0000256" key="4">
    <source>
        <dbReference type="ARBA" id="ARBA00022679"/>
    </source>
</evidence>
<gene>
    <name evidence="6" type="ORF">H6A34_06905</name>
</gene>
<dbReference type="GO" id="GO:0009246">
    <property type="term" value="P:enterobacterial common antigen biosynthetic process"/>
    <property type="evidence" value="ECO:0007669"/>
    <property type="project" value="InterPro"/>
</dbReference>
<dbReference type="RefSeq" id="WP_205104392.1">
    <property type="nucleotide sequence ID" value="NZ_JACJJG010000028.1"/>
</dbReference>
<dbReference type="GO" id="GO:0102031">
    <property type="term" value="F:4-acetamido-4,6-dideoxy-D-galactose transferase activity"/>
    <property type="evidence" value="ECO:0007669"/>
    <property type="project" value="UniProtKB-EC"/>
</dbReference>
<keyword evidence="2" id="KW-0997">Cell inner membrane</keyword>
<evidence type="ECO:0000256" key="5">
    <source>
        <dbReference type="ARBA" id="ARBA00023136"/>
    </source>
</evidence>
<comment type="caution">
    <text evidence="6">The sequence shown here is derived from an EMBL/GenBank/DDBJ whole genome shotgun (WGS) entry which is preliminary data.</text>
</comment>
<evidence type="ECO:0000313" key="6">
    <source>
        <dbReference type="EMBL" id="MBM6673600.1"/>
    </source>
</evidence>
<dbReference type="EC" id="2.4.1.325" evidence="6"/>
<keyword evidence="7" id="KW-1185">Reference proteome</keyword>
<name>A0A939B7G4_9BACT</name>
<keyword evidence="5" id="KW-0472">Membrane</keyword>
<sequence>MKSDKLHILHCIQDEKFIDNSVISRFEYFNDKVENKYVIVRKNSTKPVTKFKYIKQTEYVTQLKNSQFLGFLKQSNIKVVILHNFTALSRSIIYKIPSEIKVVWFAWGADLYYPIAYKPFIVVPNLYGKITSRIAKDESFNLKGFLRNLKRLFFDYWVKKSVSRIDYFSGVIPQEYQQMKKLPFFHASEVVFSYNALPSKSDSDMNCTMAKGDNILIGNSGDMTNNHLEIFEVLKTLDLGKRKIFVPLSYSGTERYKALVKEKGREYWGENFVPMEDFMPYEEYLQVLLSCGIRIFGQERQQAMGNITIAWKQGCKIFLSETSMAYDFYKDLGVKFFTIQHDLNQQCLDASYSAQQAEITRKILYEKRNPYKTSIQDLEILIDKLAYACKEA</sequence>
<proteinExistence type="predicted"/>
<dbReference type="AlphaFoldDB" id="A0A939B7G4"/>